<dbReference type="InterPro" id="IPR017871">
    <property type="entry name" value="ABC_transporter-like_CS"/>
</dbReference>
<keyword evidence="4" id="KW-0547">Nucleotide-binding</keyword>
<sequence>MREVLRVEGLTKHFAIDKRLFGQPRKWVQAVDNVTFGVRGRGTLAIVGESGSGKTTVGRTIARLLKPSSGRILFDGNDIAQIDERSLRGVRKEIQMVFQNPNASLNPRMTVRQLLCEPLIVHQWPKEEHRPRIEELLETVGLPHSYVDRYPHEFSGGQRQRIAIARALAIRPKVIIFDEPVSALDVSVQAQIIQLLDRIQADTGLASIFISHDLSVVRAISDDVVVLYLGKVMEAGPSRELFGSPRHPYTQALISAVPKMHKRKSQDARIVLKGDLPSPANPPSGCRFRTRCWKAQDICATKAPELEGDAKRHFVACHFPN</sequence>
<feature type="domain" description="ABC transporter" evidence="6">
    <location>
        <begin position="5"/>
        <end position="254"/>
    </location>
</feature>
<dbReference type="OrthoDB" id="9815712at2"/>
<evidence type="ECO:0000313" key="8">
    <source>
        <dbReference type="Proteomes" id="UP000281647"/>
    </source>
</evidence>
<dbReference type="Gene3D" id="3.40.50.300">
    <property type="entry name" value="P-loop containing nucleotide triphosphate hydrolases"/>
    <property type="match status" value="1"/>
</dbReference>
<keyword evidence="5 7" id="KW-0067">ATP-binding</keyword>
<dbReference type="Proteomes" id="UP000281647">
    <property type="component" value="Unassembled WGS sequence"/>
</dbReference>
<accession>A0A432V038</accession>
<dbReference type="InterPro" id="IPR013563">
    <property type="entry name" value="Oligopep_ABC_C"/>
</dbReference>
<dbReference type="PROSITE" id="PS50893">
    <property type="entry name" value="ABC_TRANSPORTER_2"/>
    <property type="match status" value="1"/>
</dbReference>
<dbReference type="EMBL" id="RKST01000038">
    <property type="protein sequence ID" value="RUM95530.1"/>
    <property type="molecule type" value="Genomic_DNA"/>
</dbReference>
<organism evidence="7 8">
    <name type="scientific">Borborobacter arsenicus</name>
    <dbReference type="NCBI Taxonomy" id="1851146"/>
    <lineage>
        <taxon>Bacteria</taxon>
        <taxon>Pseudomonadati</taxon>
        <taxon>Pseudomonadota</taxon>
        <taxon>Alphaproteobacteria</taxon>
        <taxon>Hyphomicrobiales</taxon>
        <taxon>Phyllobacteriaceae</taxon>
        <taxon>Borborobacter</taxon>
    </lineage>
</organism>
<dbReference type="AlphaFoldDB" id="A0A432V038"/>
<evidence type="ECO:0000256" key="1">
    <source>
        <dbReference type="ARBA" id="ARBA00004417"/>
    </source>
</evidence>
<comment type="similarity">
    <text evidence="2">Belongs to the ABC transporter superfamily.</text>
</comment>
<dbReference type="GO" id="GO:0016887">
    <property type="term" value="F:ATP hydrolysis activity"/>
    <property type="evidence" value="ECO:0007669"/>
    <property type="project" value="InterPro"/>
</dbReference>
<keyword evidence="8" id="KW-1185">Reference proteome</keyword>
<dbReference type="PANTHER" id="PTHR43776:SF7">
    <property type="entry name" value="D,D-DIPEPTIDE TRANSPORT ATP-BINDING PROTEIN DDPF-RELATED"/>
    <property type="match status" value="1"/>
</dbReference>
<dbReference type="InterPro" id="IPR003593">
    <property type="entry name" value="AAA+_ATPase"/>
</dbReference>
<dbReference type="SUPFAM" id="SSF52540">
    <property type="entry name" value="P-loop containing nucleoside triphosphate hydrolases"/>
    <property type="match status" value="1"/>
</dbReference>
<evidence type="ECO:0000313" key="7">
    <source>
        <dbReference type="EMBL" id="RUM95530.1"/>
    </source>
</evidence>
<evidence type="ECO:0000259" key="6">
    <source>
        <dbReference type="PROSITE" id="PS50893"/>
    </source>
</evidence>
<dbReference type="GO" id="GO:0055085">
    <property type="term" value="P:transmembrane transport"/>
    <property type="evidence" value="ECO:0007669"/>
    <property type="project" value="UniProtKB-ARBA"/>
</dbReference>
<dbReference type="PROSITE" id="PS00211">
    <property type="entry name" value="ABC_TRANSPORTER_1"/>
    <property type="match status" value="1"/>
</dbReference>
<dbReference type="InterPro" id="IPR003439">
    <property type="entry name" value="ABC_transporter-like_ATP-bd"/>
</dbReference>
<evidence type="ECO:0000256" key="5">
    <source>
        <dbReference type="ARBA" id="ARBA00022840"/>
    </source>
</evidence>
<dbReference type="FunFam" id="3.40.50.300:FF:000016">
    <property type="entry name" value="Oligopeptide ABC transporter ATP-binding component"/>
    <property type="match status" value="1"/>
</dbReference>
<dbReference type="CDD" id="cd03257">
    <property type="entry name" value="ABC_NikE_OppD_transporters"/>
    <property type="match status" value="1"/>
</dbReference>
<comment type="subcellular location">
    <subcellularLocation>
        <location evidence="1">Cell inner membrane</location>
        <topology evidence="1">Peripheral membrane protein</topology>
    </subcellularLocation>
</comment>
<protein>
    <submittedName>
        <fullName evidence="7">ATP-binding cassette domain-containing protein</fullName>
    </submittedName>
</protein>
<evidence type="ECO:0000256" key="2">
    <source>
        <dbReference type="ARBA" id="ARBA00005417"/>
    </source>
</evidence>
<dbReference type="GO" id="GO:0005886">
    <property type="term" value="C:plasma membrane"/>
    <property type="evidence" value="ECO:0007669"/>
    <property type="project" value="UniProtKB-SubCell"/>
</dbReference>
<comment type="caution">
    <text evidence="7">The sequence shown here is derived from an EMBL/GenBank/DDBJ whole genome shotgun (WGS) entry which is preliminary data.</text>
</comment>
<evidence type="ECO:0000256" key="3">
    <source>
        <dbReference type="ARBA" id="ARBA00022448"/>
    </source>
</evidence>
<dbReference type="InterPro" id="IPR027417">
    <property type="entry name" value="P-loop_NTPase"/>
</dbReference>
<dbReference type="GO" id="GO:0015833">
    <property type="term" value="P:peptide transport"/>
    <property type="evidence" value="ECO:0007669"/>
    <property type="project" value="InterPro"/>
</dbReference>
<dbReference type="NCBIfam" id="TIGR01727">
    <property type="entry name" value="oligo_HPY"/>
    <property type="match status" value="1"/>
</dbReference>
<dbReference type="Pfam" id="PF08352">
    <property type="entry name" value="oligo_HPY"/>
    <property type="match status" value="1"/>
</dbReference>
<dbReference type="InterPro" id="IPR050319">
    <property type="entry name" value="ABC_transp_ATP-bind"/>
</dbReference>
<keyword evidence="3" id="KW-0813">Transport</keyword>
<evidence type="ECO:0000256" key="4">
    <source>
        <dbReference type="ARBA" id="ARBA00022741"/>
    </source>
</evidence>
<dbReference type="PANTHER" id="PTHR43776">
    <property type="entry name" value="TRANSPORT ATP-BINDING PROTEIN"/>
    <property type="match status" value="1"/>
</dbReference>
<gene>
    <name evidence="7" type="ORF">EET67_22795</name>
</gene>
<proteinExistence type="inferred from homology"/>
<reference evidence="7 8" key="1">
    <citation type="submission" date="2018-11" db="EMBL/GenBank/DDBJ databases">
        <title>Pseudaminobacter arsenicus sp. nov., an arsenic-resistant bacterium isolated from arsenic-rich aquifers.</title>
        <authorList>
            <person name="Mu Y."/>
        </authorList>
    </citation>
    <scope>NUCLEOTIDE SEQUENCE [LARGE SCALE GENOMIC DNA]</scope>
    <source>
        <strain evidence="7 8">CB3</strain>
    </source>
</reference>
<dbReference type="SMART" id="SM00382">
    <property type="entry name" value="AAA"/>
    <property type="match status" value="1"/>
</dbReference>
<dbReference type="GO" id="GO:0005524">
    <property type="term" value="F:ATP binding"/>
    <property type="evidence" value="ECO:0007669"/>
    <property type="project" value="UniProtKB-KW"/>
</dbReference>
<name>A0A432V038_9HYPH</name>
<dbReference type="RefSeq" id="WP_128628629.1">
    <property type="nucleotide sequence ID" value="NZ_RKST01000038.1"/>
</dbReference>
<dbReference type="Pfam" id="PF00005">
    <property type="entry name" value="ABC_tran"/>
    <property type="match status" value="1"/>
</dbReference>